<dbReference type="HAMAP" id="MF_00984">
    <property type="entry name" value="SSB"/>
    <property type="match status" value="1"/>
</dbReference>
<dbReference type="RefSeq" id="WP_166917808.1">
    <property type="nucleotide sequence ID" value="NZ_CP050254.1"/>
</dbReference>
<dbReference type="GO" id="GO:0003697">
    <property type="term" value="F:single-stranded DNA binding"/>
    <property type="evidence" value="ECO:0007669"/>
    <property type="project" value="UniProtKB-UniRule"/>
</dbReference>
<dbReference type="NCBIfam" id="TIGR00621">
    <property type="entry name" value="ssb"/>
    <property type="match status" value="1"/>
</dbReference>
<dbReference type="PROSITE" id="PS50935">
    <property type="entry name" value="SSB"/>
    <property type="match status" value="1"/>
</dbReference>
<evidence type="ECO:0000313" key="4">
    <source>
        <dbReference type="EMBL" id="QIQ22512.1"/>
    </source>
</evidence>
<keyword evidence="4" id="KW-0614">Plasmid</keyword>
<dbReference type="PIRSF" id="PIRSF002070">
    <property type="entry name" value="SSB"/>
    <property type="match status" value="1"/>
</dbReference>
<sequence length="112" mass="12610">MNKVTLVGHVGKDPEISEKFINFSVATTESWIDKQSGERKEITDWTRVSVNNPYVVKCISGTIKKGCKVYVDGSIKTRSWEDDQKVKHYITEVVVNYSGEVIVSMPAPKSDE</sequence>
<dbReference type="PANTHER" id="PTHR10302">
    <property type="entry name" value="SINGLE-STRANDED DNA-BINDING PROTEIN"/>
    <property type="match status" value="1"/>
</dbReference>
<comment type="subunit">
    <text evidence="2">Homotetramer.</text>
</comment>
<dbReference type="CDD" id="cd04496">
    <property type="entry name" value="SSB_OBF"/>
    <property type="match status" value="1"/>
</dbReference>
<dbReference type="InParanoid" id="A0A6G9IFB9"/>
<dbReference type="EMBL" id="CP050254">
    <property type="protein sequence ID" value="QIQ22512.1"/>
    <property type="molecule type" value="Genomic_DNA"/>
</dbReference>
<geneLocation type="plasmid" evidence="5">
    <name>pipmb12</name>
</geneLocation>
<evidence type="ECO:0000256" key="3">
    <source>
        <dbReference type="PIRNR" id="PIRNR002070"/>
    </source>
</evidence>
<proteinExistence type="inferred from homology"/>
<dbReference type="PANTHER" id="PTHR10302:SF0">
    <property type="entry name" value="SINGLE-STRANDED DNA-BINDING PROTEIN, MITOCHONDRIAL"/>
    <property type="match status" value="1"/>
</dbReference>
<dbReference type="AlphaFoldDB" id="A0A6G9IFB9"/>
<keyword evidence="1 2" id="KW-0238">DNA-binding</keyword>
<dbReference type="SUPFAM" id="SSF50249">
    <property type="entry name" value="Nucleic acid-binding proteins"/>
    <property type="match status" value="1"/>
</dbReference>
<dbReference type="InterPro" id="IPR012340">
    <property type="entry name" value="NA-bd_OB-fold"/>
</dbReference>
<protein>
    <recommendedName>
        <fullName evidence="2 3">Single-stranded DNA-binding protein</fullName>
        <shortName evidence="2">SSB</shortName>
    </recommendedName>
</protein>
<accession>A0A6G9IFB9</accession>
<evidence type="ECO:0000256" key="1">
    <source>
        <dbReference type="ARBA" id="ARBA00023125"/>
    </source>
</evidence>
<dbReference type="Pfam" id="PF00436">
    <property type="entry name" value="SSB"/>
    <property type="match status" value="1"/>
</dbReference>
<name>A0A6G9IFB9_9GAMM</name>
<dbReference type="GO" id="GO:0006260">
    <property type="term" value="P:DNA replication"/>
    <property type="evidence" value="ECO:0007669"/>
    <property type="project" value="InterPro"/>
</dbReference>
<organism evidence="4 5">
    <name type="scientific">Zophobihabitans entericus</name>
    <dbReference type="NCBI Taxonomy" id="1635327"/>
    <lineage>
        <taxon>Bacteria</taxon>
        <taxon>Pseudomonadati</taxon>
        <taxon>Pseudomonadota</taxon>
        <taxon>Gammaproteobacteria</taxon>
        <taxon>Orbales</taxon>
        <taxon>Orbaceae</taxon>
        <taxon>Zophobihabitans</taxon>
    </lineage>
</organism>
<dbReference type="GO" id="GO:0009295">
    <property type="term" value="C:nucleoid"/>
    <property type="evidence" value="ECO:0007669"/>
    <property type="project" value="TreeGrafter"/>
</dbReference>
<evidence type="ECO:0000256" key="2">
    <source>
        <dbReference type="HAMAP-Rule" id="MF_00984"/>
    </source>
</evidence>
<reference evidence="4 5" key="1">
    <citation type="submission" date="2020-03" db="EMBL/GenBank/DDBJ databases">
        <title>Complete genome sequence of Orbus sp. IPMB12 (BCRC 80908).</title>
        <authorList>
            <person name="Lo W.-S."/>
            <person name="Chang T.-H."/>
            <person name="Kuo C.-H."/>
        </authorList>
    </citation>
    <scope>NUCLEOTIDE SEQUENCE [LARGE SCALE GENOMIC DNA]</scope>
    <source>
        <strain evidence="4 5">IPMB12</strain>
        <plasmid evidence="5">pipmb12</plasmid>
    </source>
</reference>
<dbReference type="InterPro" id="IPR011344">
    <property type="entry name" value="ssDNA-bd"/>
</dbReference>
<keyword evidence="5" id="KW-1185">Reference proteome</keyword>
<dbReference type="KEGG" id="orb:IPMB12_11940"/>
<comment type="caution">
    <text evidence="2">Lacks conserved residue(s) required for the propagation of feature annotation.</text>
</comment>
<gene>
    <name evidence="4" type="primary">ssb</name>
    <name evidence="4" type="ORF">IPMB12_11940</name>
</gene>
<dbReference type="InterPro" id="IPR000424">
    <property type="entry name" value="Primosome_PriB/ssb"/>
</dbReference>
<dbReference type="Gene3D" id="2.40.50.140">
    <property type="entry name" value="Nucleic acid-binding proteins"/>
    <property type="match status" value="1"/>
</dbReference>
<dbReference type="Proteomes" id="UP000501168">
    <property type="component" value="Plasmid pIPMB12"/>
</dbReference>
<evidence type="ECO:0000313" key="5">
    <source>
        <dbReference type="Proteomes" id="UP000501168"/>
    </source>
</evidence>